<evidence type="ECO:0000313" key="3">
    <source>
        <dbReference type="EMBL" id="GAA3544305.1"/>
    </source>
</evidence>
<dbReference type="InterPro" id="IPR014710">
    <property type="entry name" value="RmlC-like_jellyroll"/>
</dbReference>
<dbReference type="Proteomes" id="UP001500689">
    <property type="component" value="Unassembled WGS sequence"/>
</dbReference>
<dbReference type="CDD" id="cd02209">
    <property type="entry name" value="cupin_XRE_C"/>
    <property type="match status" value="1"/>
</dbReference>
<dbReference type="EMBL" id="BAAAZN010000005">
    <property type="protein sequence ID" value="GAA3544305.1"/>
    <property type="molecule type" value="Genomic_DNA"/>
</dbReference>
<dbReference type="PANTHER" id="PTHR46797">
    <property type="entry name" value="HTH-TYPE TRANSCRIPTIONAL REGULATOR"/>
    <property type="match status" value="1"/>
</dbReference>
<sequence length="200" mass="21089">MTDALTVSLATALRAAREAREFSAGALAERAGVSRAMIGKIERGEAQPTAVLLSRLATALGLTLSELVARAEGDDRRLARRADQPTWQDPVTGYLRRAVSPPGHGATELVEVDLPSGAKAGFPAGSYAFADHQIWVLSGRLRFHEGTVAEDGVAKGSVSTGGVTHDLAAGDCLQLGRPVDCAYENPGPEPCRYLVVLTKR</sequence>
<dbReference type="InterPro" id="IPR001387">
    <property type="entry name" value="Cro/C1-type_HTH"/>
</dbReference>
<dbReference type="PANTHER" id="PTHR46797:SF10">
    <property type="entry name" value="BLR1115 PROTEIN"/>
    <property type="match status" value="1"/>
</dbReference>
<evidence type="ECO:0000256" key="1">
    <source>
        <dbReference type="ARBA" id="ARBA00023125"/>
    </source>
</evidence>
<feature type="domain" description="HTH cro/C1-type" evidence="2">
    <location>
        <begin position="13"/>
        <end position="67"/>
    </location>
</feature>
<gene>
    <name evidence="3" type="ORF">GCM10022222_29980</name>
</gene>
<evidence type="ECO:0000313" key="4">
    <source>
        <dbReference type="Proteomes" id="UP001500689"/>
    </source>
</evidence>
<accession>A0ABP6W4Z2</accession>
<reference evidence="4" key="1">
    <citation type="journal article" date="2019" name="Int. J. Syst. Evol. Microbiol.">
        <title>The Global Catalogue of Microorganisms (GCM) 10K type strain sequencing project: providing services to taxonomists for standard genome sequencing and annotation.</title>
        <authorList>
            <consortium name="The Broad Institute Genomics Platform"/>
            <consortium name="The Broad Institute Genome Sequencing Center for Infectious Disease"/>
            <person name="Wu L."/>
            <person name="Ma J."/>
        </authorList>
    </citation>
    <scope>NUCLEOTIDE SEQUENCE [LARGE SCALE GENOMIC DNA]</scope>
    <source>
        <strain evidence="4">JCM 16898</strain>
    </source>
</reference>
<dbReference type="PROSITE" id="PS50943">
    <property type="entry name" value="HTH_CROC1"/>
    <property type="match status" value="1"/>
</dbReference>
<dbReference type="InterPro" id="IPR010982">
    <property type="entry name" value="Lambda_DNA-bd_dom_sf"/>
</dbReference>
<evidence type="ECO:0000259" key="2">
    <source>
        <dbReference type="PROSITE" id="PS50943"/>
    </source>
</evidence>
<dbReference type="SUPFAM" id="SSF47413">
    <property type="entry name" value="lambda repressor-like DNA-binding domains"/>
    <property type="match status" value="1"/>
</dbReference>
<protein>
    <submittedName>
        <fullName evidence="3">Helix-turn-helix domain-containing protein</fullName>
    </submittedName>
</protein>
<keyword evidence="4" id="KW-1185">Reference proteome</keyword>
<dbReference type="SUPFAM" id="SSF51182">
    <property type="entry name" value="RmlC-like cupins"/>
    <property type="match status" value="1"/>
</dbReference>
<dbReference type="CDD" id="cd00093">
    <property type="entry name" value="HTH_XRE"/>
    <property type="match status" value="1"/>
</dbReference>
<comment type="caution">
    <text evidence="3">The sequence shown here is derived from an EMBL/GenBank/DDBJ whole genome shotgun (WGS) entry which is preliminary data.</text>
</comment>
<name>A0ABP6W4Z2_9PSEU</name>
<dbReference type="InterPro" id="IPR011051">
    <property type="entry name" value="RmlC_Cupin_sf"/>
</dbReference>
<dbReference type="SMART" id="SM00530">
    <property type="entry name" value="HTH_XRE"/>
    <property type="match status" value="1"/>
</dbReference>
<proteinExistence type="predicted"/>
<dbReference type="Gene3D" id="2.60.120.10">
    <property type="entry name" value="Jelly Rolls"/>
    <property type="match status" value="1"/>
</dbReference>
<dbReference type="Pfam" id="PF01381">
    <property type="entry name" value="HTH_3"/>
    <property type="match status" value="1"/>
</dbReference>
<dbReference type="RefSeq" id="WP_344859939.1">
    <property type="nucleotide sequence ID" value="NZ_BAAAZN010000005.1"/>
</dbReference>
<organism evidence="3 4">
    <name type="scientific">Amycolatopsis ultiminotia</name>
    <dbReference type="NCBI Taxonomy" id="543629"/>
    <lineage>
        <taxon>Bacteria</taxon>
        <taxon>Bacillati</taxon>
        <taxon>Actinomycetota</taxon>
        <taxon>Actinomycetes</taxon>
        <taxon>Pseudonocardiales</taxon>
        <taxon>Pseudonocardiaceae</taxon>
        <taxon>Amycolatopsis</taxon>
    </lineage>
</organism>
<dbReference type="InterPro" id="IPR050807">
    <property type="entry name" value="TransReg_Diox_bact_type"/>
</dbReference>
<keyword evidence="1" id="KW-0238">DNA-binding</keyword>
<dbReference type="Gene3D" id="1.10.260.40">
    <property type="entry name" value="lambda repressor-like DNA-binding domains"/>
    <property type="match status" value="1"/>
</dbReference>